<keyword evidence="3" id="KW-1185">Reference proteome</keyword>
<feature type="region of interest" description="Disordered" evidence="1">
    <location>
        <begin position="1"/>
        <end position="38"/>
    </location>
</feature>
<dbReference type="Proteomes" id="UP000326532">
    <property type="component" value="Unassembled WGS sequence"/>
</dbReference>
<dbReference type="EMBL" id="ML735013">
    <property type="protein sequence ID" value="KAB8201853.1"/>
    <property type="molecule type" value="Genomic_DNA"/>
</dbReference>
<evidence type="ECO:0000313" key="3">
    <source>
        <dbReference type="Proteomes" id="UP000326532"/>
    </source>
</evidence>
<evidence type="ECO:0000256" key="1">
    <source>
        <dbReference type="SAM" id="MobiDB-lite"/>
    </source>
</evidence>
<dbReference type="AlphaFoldDB" id="A0A5N6DC36"/>
<reference evidence="2 3" key="1">
    <citation type="submission" date="2019-04" db="EMBL/GenBank/DDBJ databases">
        <title>Fungal friends and foes A comparative genomics study of 23 Aspergillus species from section Flavi.</title>
        <authorList>
            <consortium name="DOE Joint Genome Institute"/>
            <person name="Kjaerbolling I."/>
            <person name="Vesth T.C."/>
            <person name="Frisvad J.C."/>
            <person name="Nybo J.L."/>
            <person name="Theobald S."/>
            <person name="Kildgaard S."/>
            <person name="Petersen T.I."/>
            <person name="Kuo A."/>
            <person name="Sato A."/>
            <person name="Lyhne E.K."/>
            <person name="Kogle M.E."/>
            <person name="Wiebenga A."/>
            <person name="Kun R.S."/>
            <person name="Lubbers R.J."/>
            <person name="Makela M.R."/>
            <person name="Barry K."/>
            <person name="Chovatia M."/>
            <person name="Clum A."/>
            <person name="Daum C."/>
            <person name="Haridas S."/>
            <person name="He G."/>
            <person name="LaButti K."/>
            <person name="Lipzen A."/>
            <person name="Mondo S."/>
            <person name="Pangilinan J."/>
            <person name="Riley R."/>
            <person name="Salamov A."/>
            <person name="Simmons B.A."/>
            <person name="Magnuson J.K."/>
            <person name="Henrissat B."/>
            <person name="Mortensen U.H."/>
            <person name="Larsen T.O."/>
            <person name="De vries R.P."/>
            <person name="Grigoriev I.V."/>
            <person name="Machida M."/>
            <person name="Baker S.E."/>
            <person name="Andersen M.R."/>
        </authorList>
    </citation>
    <scope>NUCLEOTIDE SEQUENCE [LARGE SCALE GENOMIC DNA]</scope>
    <source>
        <strain evidence="2 3">CBS 117618</strain>
    </source>
</reference>
<organism evidence="2 3">
    <name type="scientific">Aspergillus parasiticus</name>
    <dbReference type="NCBI Taxonomy" id="5067"/>
    <lineage>
        <taxon>Eukaryota</taxon>
        <taxon>Fungi</taxon>
        <taxon>Dikarya</taxon>
        <taxon>Ascomycota</taxon>
        <taxon>Pezizomycotina</taxon>
        <taxon>Eurotiomycetes</taxon>
        <taxon>Eurotiomycetidae</taxon>
        <taxon>Eurotiales</taxon>
        <taxon>Aspergillaceae</taxon>
        <taxon>Aspergillus</taxon>
        <taxon>Aspergillus subgen. Circumdati</taxon>
    </lineage>
</organism>
<evidence type="ECO:0000313" key="2">
    <source>
        <dbReference type="EMBL" id="KAB8201853.1"/>
    </source>
</evidence>
<feature type="compositionally biased region" description="Basic and acidic residues" evidence="1">
    <location>
        <begin position="14"/>
        <end position="38"/>
    </location>
</feature>
<gene>
    <name evidence="2" type="ORF">BDV34DRAFT_201947</name>
</gene>
<protein>
    <submittedName>
        <fullName evidence="2">Uncharacterized protein</fullName>
    </submittedName>
</protein>
<accession>A0A5N6DC36</accession>
<name>A0A5N6DC36_ASPPA</name>
<dbReference type="VEuPathDB" id="FungiDB:BDV34DRAFT_201947"/>
<feature type="region of interest" description="Disordered" evidence="1">
    <location>
        <begin position="77"/>
        <end position="99"/>
    </location>
</feature>
<sequence length="99" mass="11453">MKKTDTGMESLSSGEEKQDVPDQDKDVGQQEKMRAQETLNFKERLKITRESETLDNSEPYWQYLLVLKALERAKRVRAPEGNAVIDREEEHRSSSAGRQ</sequence>
<proteinExistence type="predicted"/>